<evidence type="ECO:0000313" key="11">
    <source>
        <dbReference type="EMBL" id="CAG9326473.1"/>
    </source>
</evidence>
<proteinExistence type="inferred from homology"/>
<dbReference type="GO" id="GO:0003756">
    <property type="term" value="F:protein disulfide isomerase activity"/>
    <property type="evidence" value="ECO:0007669"/>
    <property type="project" value="UniProtKB-EC"/>
</dbReference>
<dbReference type="PANTHER" id="PTHR18929">
    <property type="entry name" value="PROTEIN DISULFIDE ISOMERASE"/>
    <property type="match status" value="1"/>
</dbReference>
<dbReference type="GO" id="GO:0005788">
    <property type="term" value="C:endoplasmic reticulum lumen"/>
    <property type="evidence" value="ECO:0007669"/>
    <property type="project" value="UniProtKB-SubCell"/>
</dbReference>
<dbReference type="EC" id="5.3.4.1" evidence="4"/>
<feature type="region of interest" description="Disordered" evidence="8">
    <location>
        <begin position="457"/>
        <end position="480"/>
    </location>
</feature>
<comment type="similarity">
    <text evidence="3">Belongs to the protein disulfide isomerase family.</text>
</comment>
<comment type="caution">
    <text evidence="11">The sequence shown here is derived from an EMBL/GenBank/DDBJ whole genome shotgun (WGS) entry which is preliminary data.</text>
</comment>
<gene>
    <name evidence="11" type="ORF">BSTOLATCC_MIC40899</name>
</gene>
<feature type="domain" description="Thioredoxin" evidence="10">
    <location>
        <begin position="12"/>
        <end position="127"/>
    </location>
</feature>
<dbReference type="PANTHER" id="PTHR18929:SF132">
    <property type="entry name" value="PROTEIN DISULFIDE-ISOMERASE A3"/>
    <property type="match status" value="1"/>
</dbReference>
<protein>
    <recommendedName>
        <fullName evidence="4">protein disulfide-isomerase</fullName>
        <ecNumber evidence="4">5.3.4.1</ecNumber>
    </recommendedName>
</protein>
<evidence type="ECO:0000313" key="12">
    <source>
        <dbReference type="Proteomes" id="UP001162131"/>
    </source>
</evidence>
<reference evidence="11" key="1">
    <citation type="submission" date="2021-09" db="EMBL/GenBank/DDBJ databases">
        <authorList>
            <consortium name="AG Swart"/>
            <person name="Singh M."/>
            <person name="Singh A."/>
            <person name="Seah K."/>
            <person name="Emmerich C."/>
        </authorList>
    </citation>
    <scope>NUCLEOTIDE SEQUENCE</scope>
    <source>
        <strain evidence="11">ATCC30299</strain>
    </source>
</reference>
<dbReference type="CDD" id="cd02981">
    <property type="entry name" value="PDI_b_family"/>
    <property type="match status" value="1"/>
</dbReference>
<evidence type="ECO:0000256" key="6">
    <source>
        <dbReference type="ARBA" id="ARBA00023235"/>
    </source>
</evidence>
<dbReference type="CDD" id="cd02961">
    <property type="entry name" value="PDI_a_family"/>
    <property type="match status" value="1"/>
</dbReference>
<dbReference type="InterPro" id="IPR013766">
    <property type="entry name" value="Thioredoxin_domain"/>
</dbReference>
<feature type="domain" description="Thioredoxin" evidence="10">
    <location>
        <begin position="313"/>
        <end position="454"/>
    </location>
</feature>
<dbReference type="InterPro" id="IPR036249">
    <property type="entry name" value="Thioredoxin-like_sf"/>
</dbReference>
<evidence type="ECO:0000256" key="9">
    <source>
        <dbReference type="SAM" id="SignalP"/>
    </source>
</evidence>
<dbReference type="EMBL" id="CAJZBQ010000040">
    <property type="protein sequence ID" value="CAG9326473.1"/>
    <property type="molecule type" value="Genomic_DNA"/>
</dbReference>
<feature type="signal peptide" evidence="9">
    <location>
        <begin position="1"/>
        <end position="15"/>
    </location>
</feature>
<evidence type="ECO:0000256" key="1">
    <source>
        <dbReference type="ARBA" id="ARBA00001182"/>
    </source>
</evidence>
<evidence type="ECO:0000256" key="3">
    <source>
        <dbReference type="ARBA" id="ARBA00006347"/>
    </source>
</evidence>
<evidence type="ECO:0000256" key="5">
    <source>
        <dbReference type="ARBA" id="ARBA00022824"/>
    </source>
</evidence>
<name>A0AAU9JKI0_9CILI</name>
<accession>A0AAU9JKI0</accession>
<evidence type="ECO:0000259" key="10">
    <source>
        <dbReference type="PROSITE" id="PS51352"/>
    </source>
</evidence>
<keyword evidence="6" id="KW-0413">Isomerase</keyword>
<comment type="catalytic activity">
    <reaction evidence="1">
        <text>Catalyzes the rearrangement of -S-S- bonds in proteins.</text>
        <dbReference type="EC" id="5.3.4.1"/>
    </reaction>
</comment>
<organism evidence="11 12">
    <name type="scientific">Blepharisma stoltei</name>
    <dbReference type="NCBI Taxonomy" id="1481888"/>
    <lineage>
        <taxon>Eukaryota</taxon>
        <taxon>Sar</taxon>
        <taxon>Alveolata</taxon>
        <taxon>Ciliophora</taxon>
        <taxon>Postciliodesmatophora</taxon>
        <taxon>Heterotrichea</taxon>
        <taxon>Heterotrichida</taxon>
        <taxon>Blepharismidae</taxon>
        <taxon>Blepharisma</taxon>
    </lineage>
</organism>
<comment type="subcellular location">
    <subcellularLocation>
        <location evidence="2">Endoplasmic reticulum lumen</location>
    </subcellularLocation>
</comment>
<feature type="compositionally biased region" description="Basic and acidic residues" evidence="8">
    <location>
        <begin position="459"/>
        <end position="480"/>
    </location>
</feature>
<keyword evidence="7" id="KW-0676">Redox-active center</keyword>
<dbReference type="Pfam" id="PF13848">
    <property type="entry name" value="Thioredoxin_6"/>
    <property type="match status" value="1"/>
</dbReference>
<evidence type="ECO:0000256" key="4">
    <source>
        <dbReference type="ARBA" id="ARBA00012723"/>
    </source>
</evidence>
<evidence type="ECO:0000256" key="7">
    <source>
        <dbReference type="ARBA" id="ARBA00023284"/>
    </source>
</evidence>
<dbReference type="SUPFAM" id="SSF52833">
    <property type="entry name" value="Thioredoxin-like"/>
    <property type="match status" value="4"/>
</dbReference>
<evidence type="ECO:0000256" key="2">
    <source>
        <dbReference type="ARBA" id="ARBA00004319"/>
    </source>
</evidence>
<sequence>MWGHVFFALLSLTYGELIHDENLYFLDDLNWMEAVKEPKDMFVMFYEPKCGHYKRLLPEMKKVAASFKDQSDILLGQYDMGHNKHIGVAYDIKAGPSFHYFSGKVHYEYTGPQTASDITQWVKLRLSPKVKLLRSYPDVQQFISENPTVFVLFADEDSEASNELAKAIKFEQNALIGISIHPVALSVYKYANPSFVVFKKNDYKTKVFEGELKADKLKAFIDEEKYGWVLPFGDAAYEYFFDNNKPGLFVFRNSSQSELDEIVDELALTHHGKIKFSIGDLHQHLTFAELLGVNPDKQPFAMIIKPINGVLRKYPADKAAKEELGYLIKEWEDGTAKQFYKSQLAPDDDSLLTTSNFKKLVPSAEKDVLVHFYAPWCMHCRVLEKQLDEVLETIGNDTLSIYAIDAMANDIPGHDIFSFPTLKLFKAGESSGIEYTNKEKKAEDIIEFIKKNRVVSSEYKPRPRDQASKKESENQKKEDL</sequence>
<dbReference type="GO" id="GO:0006457">
    <property type="term" value="P:protein folding"/>
    <property type="evidence" value="ECO:0007669"/>
    <property type="project" value="TreeGrafter"/>
</dbReference>
<dbReference type="AlphaFoldDB" id="A0AAU9JKI0"/>
<dbReference type="PROSITE" id="PS51352">
    <property type="entry name" value="THIOREDOXIN_2"/>
    <property type="match status" value="2"/>
</dbReference>
<keyword evidence="9" id="KW-0732">Signal</keyword>
<evidence type="ECO:0000256" key="8">
    <source>
        <dbReference type="SAM" id="MobiDB-lite"/>
    </source>
</evidence>
<dbReference type="Proteomes" id="UP001162131">
    <property type="component" value="Unassembled WGS sequence"/>
</dbReference>
<keyword evidence="12" id="KW-1185">Reference proteome</keyword>
<dbReference type="Pfam" id="PF00085">
    <property type="entry name" value="Thioredoxin"/>
    <property type="match status" value="2"/>
</dbReference>
<dbReference type="GO" id="GO:0034976">
    <property type="term" value="P:response to endoplasmic reticulum stress"/>
    <property type="evidence" value="ECO:0007669"/>
    <property type="project" value="TreeGrafter"/>
</dbReference>
<keyword evidence="5" id="KW-0256">Endoplasmic reticulum</keyword>
<dbReference type="Gene3D" id="3.40.30.10">
    <property type="entry name" value="Glutaredoxin"/>
    <property type="match status" value="4"/>
</dbReference>
<feature type="chain" id="PRO_5043661648" description="protein disulfide-isomerase" evidence="9">
    <location>
        <begin position="16"/>
        <end position="480"/>
    </location>
</feature>